<evidence type="ECO:0000259" key="1">
    <source>
        <dbReference type="Pfam" id="PF13480"/>
    </source>
</evidence>
<gene>
    <name evidence="2" type="ORF">JKA74_02145</name>
</gene>
<dbReference type="Proteomes" id="UP000611723">
    <property type="component" value="Unassembled WGS sequence"/>
</dbReference>
<evidence type="ECO:0000313" key="2">
    <source>
        <dbReference type="EMBL" id="MBK6263823.1"/>
    </source>
</evidence>
<feature type="domain" description="BioF2-like acetyltransferase" evidence="1">
    <location>
        <begin position="150"/>
        <end position="275"/>
    </location>
</feature>
<organism evidence="2 3">
    <name type="scientific">Marivirga aurantiaca</name>
    <dbReference type="NCBI Taxonomy" id="2802615"/>
    <lineage>
        <taxon>Bacteria</taxon>
        <taxon>Pseudomonadati</taxon>
        <taxon>Bacteroidota</taxon>
        <taxon>Cytophagia</taxon>
        <taxon>Cytophagales</taxon>
        <taxon>Marivirgaceae</taxon>
        <taxon>Marivirga</taxon>
    </lineage>
</organism>
<keyword evidence="3" id="KW-1185">Reference proteome</keyword>
<dbReference type="SUPFAM" id="SSF55729">
    <property type="entry name" value="Acyl-CoA N-acyltransferases (Nat)"/>
    <property type="match status" value="1"/>
</dbReference>
<dbReference type="InterPro" id="IPR038740">
    <property type="entry name" value="BioF2-like_GNAT_dom"/>
</dbReference>
<reference evidence="2" key="1">
    <citation type="submission" date="2021-01" db="EMBL/GenBank/DDBJ databases">
        <title>Marivirga aurantiaca sp. nov., isolated from intertidal surface sediments.</title>
        <authorList>
            <person name="Zhang M."/>
        </authorList>
    </citation>
    <scope>NUCLEOTIDE SEQUENCE</scope>
    <source>
        <strain evidence="2">S37H4</strain>
    </source>
</reference>
<accession>A0A934WVI6</accession>
<proteinExistence type="predicted"/>
<dbReference type="RefSeq" id="WP_201429508.1">
    <property type="nucleotide sequence ID" value="NZ_JAEQBW010000001.1"/>
</dbReference>
<name>A0A934WVI6_9BACT</name>
<dbReference type="Gene3D" id="3.40.630.30">
    <property type="match status" value="1"/>
</dbReference>
<dbReference type="AlphaFoldDB" id="A0A934WVI6"/>
<comment type="caution">
    <text evidence="2">The sequence shown here is derived from an EMBL/GenBank/DDBJ whole genome shotgun (WGS) entry which is preliminary data.</text>
</comment>
<sequence>MYSIFEEWPESEWEELMNFSLFTKKGFWELRKSEIKYVPLTVKNPAGKIISFWCFARLEGEWKTPYQAPYFEPFIIDENLLPVLIPQIISHLKSKYHQKISFILPPAFNQISKAIIHTITENNGFIEKVEISNYLAIKANRTFKENIQQKRKKRKLKSLLNSNYNIKEAEPNEWESLYQQLLDWRQLKGHRNLISKEWMLKAKTAFPDAYQCLQLRDGQNLIGLVFFMRTKSNSYYIYSLITNPDFDKDNPGLLLWNALYELAQKENVQYIDMGTSMINNKINRGLLHHKLALGSVMTKKHTLVC</sequence>
<evidence type="ECO:0000313" key="3">
    <source>
        <dbReference type="Proteomes" id="UP000611723"/>
    </source>
</evidence>
<dbReference type="Pfam" id="PF13480">
    <property type="entry name" value="Acetyltransf_6"/>
    <property type="match status" value="1"/>
</dbReference>
<dbReference type="EMBL" id="JAEQBW010000001">
    <property type="protein sequence ID" value="MBK6263823.1"/>
    <property type="molecule type" value="Genomic_DNA"/>
</dbReference>
<protein>
    <submittedName>
        <fullName evidence="2">GNAT family N-acetyltransferase</fullName>
    </submittedName>
</protein>
<dbReference type="InterPro" id="IPR016181">
    <property type="entry name" value="Acyl_CoA_acyltransferase"/>
</dbReference>